<sequence length="272" mass="31439">MINQEGGIRVRNKGIASSAPVLSIITVVYNGMNYLEQTLKSVFAQTYQHYEYILVDGGSTDRTLDIIRENEDRISYWISERDNGIYDAMNKGIALAKGQYVFFLNADDYLTEDTVLEDVMRQMTGDADGYCGYINFVDQAGVKLYRQGPREGDLYAYVMHQGFIYKRSLHDYMLYNTTYKVNADYDFYLNMLLKKCNFLYGHIVISNMRVDGTSGNLGYISAAETLHIHLRNRLPVFKSITKFQIKLLRLQMRRVVGFVGGDFLIRLYRKNK</sequence>
<proteinExistence type="predicted"/>
<reference evidence="2 3" key="1">
    <citation type="submission" date="2019-12" db="EMBL/GenBank/DDBJ databases">
        <title>The draft genomic sequence of strain Chitinophaga oryziterrae JCM 16595.</title>
        <authorList>
            <person name="Zhang X."/>
        </authorList>
    </citation>
    <scope>NUCLEOTIDE SEQUENCE [LARGE SCALE GENOMIC DNA]</scope>
    <source>
        <strain evidence="2 3">JCM 16595</strain>
    </source>
</reference>
<dbReference type="Proteomes" id="UP000468388">
    <property type="component" value="Unassembled WGS sequence"/>
</dbReference>
<dbReference type="PANTHER" id="PTHR22916:SF67">
    <property type="entry name" value="COLANIC ACID BIOSYNTHESIS GLYCOSYL TRANSFERASE WCAE-RELATED"/>
    <property type="match status" value="1"/>
</dbReference>
<keyword evidence="2" id="KW-0808">Transferase</keyword>
<dbReference type="RefSeq" id="WP_157302880.1">
    <property type="nucleotide sequence ID" value="NZ_BAAAZB010000021.1"/>
</dbReference>
<gene>
    <name evidence="2" type="ORF">GO495_25950</name>
</gene>
<dbReference type="Gene3D" id="3.90.550.10">
    <property type="entry name" value="Spore Coat Polysaccharide Biosynthesis Protein SpsA, Chain A"/>
    <property type="match status" value="1"/>
</dbReference>
<dbReference type="CDD" id="cd06433">
    <property type="entry name" value="GT_2_WfgS_like"/>
    <property type="match status" value="1"/>
</dbReference>
<organism evidence="2 3">
    <name type="scientific">Chitinophaga oryziterrae</name>
    <dbReference type="NCBI Taxonomy" id="1031224"/>
    <lineage>
        <taxon>Bacteria</taxon>
        <taxon>Pseudomonadati</taxon>
        <taxon>Bacteroidota</taxon>
        <taxon>Chitinophagia</taxon>
        <taxon>Chitinophagales</taxon>
        <taxon>Chitinophagaceae</taxon>
        <taxon>Chitinophaga</taxon>
    </lineage>
</organism>
<dbReference type="Pfam" id="PF00535">
    <property type="entry name" value="Glycos_transf_2"/>
    <property type="match status" value="1"/>
</dbReference>
<dbReference type="OrthoDB" id="9788101at2"/>
<dbReference type="InterPro" id="IPR001173">
    <property type="entry name" value="Glyco_trans_2-like"/>
</dbReference>
<dbReference type="EMBL" id="WRXO01000010">
    <property type="protein sequence ID" value="MVT44064.1"/>
    <property type="molecule type" value="Genomic_DNA"/>
</dbReference>
<keyword evidence="3" id="KW-1185">Reference proteome</keyword>
<dbReference type="AlphaFoldDB" id="A0A6N8JGI2"/>
<evidence type="ECO:0000259" key="1">
    <source>
        <dbReference type="Pfam" id="PF00535"/>
    </source>
</evidence>
<dbReference type="GO" id="GO:0016758">
    <property type="term" value="F:hexosyltransferase activity"/>
    <property type="evidence" value="ECO:0007669"/>
    <property type="project" value="UniProtKB-ARBA"/>
</dbReference>
<accession>A0A6N8JGI2</accession>
<protein>
    <submittedName>
        <fullName evidence="2">Glycosyltransferase</fullName>
    </submittedName>
</protein>
<comment type="caution">
    <text evidence="2">The sequence shown here is derived from an EMBL/GenBank/DDBJ whole genome shotgun (WGS) entry which is preliminary data.</text>
</comment>
<evidence type="ECO:0000313" key="2">
    <source>
        <dbReference type="EMBL" id="MVT44064.1"/>
    </source>
</evidence>
<dbReference type="InterPro" id="IPR029044">
    <property type="entry name" value="Nucleotide-diphossugar_trans"/>
</dbReference>
<evidence type="ECO:0000313" key="3">
    <source>
        <dbReference type="Proteomes" id="UP000468388"/>
    </source>
</evidence>
<dbReference type="PANTHER" id="PTHR22916">
    <property type="entry name" value="GLYCOSYLTRANSFERASE"/>
    <property type="match status" value="1"/>
</dbReference>
<dbReference type="SUPFAM" id="SSF53448">
    <property type="entry name" value="Nucleotide-diphospho-sugar transferases"/>
    <property type="match status" value="1"/>
</dbReference>
<name>A0A6N8JGI2_9BACT</name>
<feature type="domain" description="Glycosyltransferase 2-like" evidence="1">
    <location>
        <begin position="23"/>
        <end position="149"/>
    </location>
</feature>